<sequence>MKFLFSLLLVALPLFAYAQENRQSIDLNGATSLHIYAPFSSVKVTSGGTSTLEVLQRVIIDDTDRSELAELEVKREDDAIHLRQIKPTVELAKQYWKEQTRDGRDRVMVIGSDVRGGNNVEAVLEVVVPAGISVTVETVYGGIEVAGVTGLHKASATYGPVTVAYGELPSREVGLYSNYGEVDVSLPAGSGADLELITQFGELFTDTDIKVSAGDGELREFYQRTVGTIGGGGQKVRCEAPYGNVYIRSK</sequence>
<evidence type="ECO:0000313" key="2">
    <source>
        <dbReference type="EMBL" id="NJC27599.1"/>
    </source>
</evidence>
<organism evidence="2 3">
    <name type="scientific">Neolewinella antarctica</name>
    <dbReference type="NCBI Taxonomy" id="442734"/>
    <lineage>
        <taxon>Bacteria</taxon>
        <taxon>Pseudomonadati</taxon>
        <taxon>Bacteroidota</taxon>
        <taxon>Saprospiria</taxon>
        <taxon>Saprospirales</taxon>
        <taxon>Lewinellaceae</taxon>
        <taxon>Neolewinella</taxon>
    </lineage>
</organism>
<evidence type="ECO:0000313" key="3">
    <source>
        <dbReference type="Proteomes" id="UP000770785"/>
    </source>
</evidence>
<protein>
    <recommendedName>
        <fullName evidence="4">Adhesin domain-containing protein</fullName>
    </recommendedName>
</protein>
<comment type="caution">
    <text evidence="2">The sequence shown here is derived from an EMBL/GenBank/DDBJ whole genome shotgun (WGS) entry which is preliminary data.</text>
</comment>
<reference evidence="2 3" key="1">
    <citation type="submission" date="2020-03" db="EMBL/GenBank/DDBJ databases">
        <title>Genomic Encyclopedia of Type Strains, Phase IV (KMG-IV): sequencing the most valuable type-strain genomes for metagenomic binning, comparative biology and taxonomic classification.</title>
        <authorList>
            <person name="Goeker M."/>
        </authorList>
    </citation>
    <scope>NUCLEOTIDE SEQUENCE [LARGE SCALE GENOMIC DNA]</scope>
    <source>
        <strain evidence="2 3">DSM 105096</strain>
    </source>
</reference>
<name>A0ABX0XFE5_9BACT</name>
<accession>A0ABX0XFE5</accession>
<evidence type="ECO:0008006" key="4">
    <source>
        <dbReference type="Google" id="ProtNLM"/>
    </source>
</evidence>
<dbReference type="EMBL" id="JAATJH010000005">
    <property type="protein sequence ID" value="NJC27599.1"/>
    <property type="molecule type" value="Genomic_DNA"/>
</dbReference>
<feature type="signal peptide" evidence="1">
    <location>
        <begin position="1"/>
        <end position="18"/>
    </location>
</feature>
<feature type="chain" id="PRO_5046875734" description="Adhesin domain-containing protein" evidence="1">
    <location>
        <begin position="19"/>
        <end position="250"/>
    </location>
</feature>
<keyword evidence="1" id="KW-0732">Signal</keyword>
<dbReference type="RefSeq" id="WP_168038842.1">
    <property type="nucleotide sequence ID" value="NZ_JAATJH010000005.1"/>
</dbReference>
<proteinExistence type="predicted"/>
<keyword evidence="3" id="KW-1185">Reference proteome</keyword>
<gene>
    <name evidence="2" type="ORF">GGR27_003116</name>
</gene>
<evidence type="ECO:0000256" key="1">
    <source>
        <dbReference type="SAM" id="SignalP"/>
    </source>
</evidence>
<dbReference type="Proteomes" id="UP000770785">
    <property type="component" value="Unassembled WGS sequence"/>
</dbReference>